<dbReference type="AlphaFoldDB" id="A0A366EX58"/>
<reference evidence="1 2" key="1">
    <citation type="submission" date="2018-06" db="EMBL/GenBank/DDBJ databases">
        <title>Genomic Encyclopedia of Type Strains, Phase IV (KMG-IV): sequencing the most valuable type-strain genomes for metagenomic binning, comparative biology and taxonomic classification.</title>
        <authorList>
            <person name="Goeker M."/>
        </authorList>
    </citation>
    <scope>NUCLEOTIDE SEQUENCE [LARGE SCALE GENOMIC DNA]</scope>
    <source>
        <strain evidence="1 2">DSM 24875</strain>
    </source>
</reference>
<keyword evidence="2" id="KW-1185">Reference proteome</keyword>
<accession>A0A366EX58</accession>
<dbReference type="RefSeq" id="WP_113891694.1">
    <property type="nucleotide sequence ID" value="NZ_QNRK01000032.1"/>
</dbReference>
<name>A0A366EX58_9HYPH</name>
<dbReference type="OrthoDB" id="7961140at2"/>
<evidence type="ECO:0000313" key="1">
    <source>
        <dbReference type="EMBL" id="RBP06280.1"/>
    </source>
</evidence>
<organism evidence="1 2">
    <name type="scientific">Roseiarcus fermentans</name>
    <dbReference type="NCBI Taxonomy" id="1473586"/>
    <lineage>
        <taxon>Bacteria</taxon>
        <taxon>Pseudomonadati</taxon>
        <taxon>Pseudomonadota</taxon>
        <taxon>Alphaproteobacteria</taxon>
        <taxon>Hyphomicrobiales</taxon>
        <taxon>Roseiarcaceae</taxon>
        <taxon>Roseiarcus</taxon>
    </lineage>
</organism>
<proteinExistence type="predicted"/>
<dbReference type="Proteomes" id="UP000253529">
    <property type="component" value="Unassembled WGS sequence"/>
</dbReference>
<protein>
    <submittedName>
        <fullName evidence="1">Uncharacterized protein</fullName>
    </submittedName>
</protein>
<evidence type="ECO:0000313" key="2">
    <source>
        <dbReference type="Proteomes" id="UP000253529"/>
    </source>
</evidence>
<comment type="caution">
    <text evidence="1">The sequence shown here is derived from an EMBL/GenBank/DDBJ whole genome shotgun (WGS) entry which is preliminary data.</text>
</comment>
<dbReference type="EMBL" id="QNRK01000032">
    <property type="protein sequence ID" value="RBP06280.1"/>
    <property type="molecule type" value="Genomic_DNA"/>
</dbReference>
<gene>
    <name evidence="1" type="ORF">DFR50_13258</name>
</gene>
<sequence>MRIFVFESQTRQGLHAFAGDIAGTRLPDRAGPWRLVSGSPPGASLPHGIPRRMIERAIGTAGFQMWRLKPEAAQA</sequence>